<feature type="compositionally biased region" description="Gly residues" evidence="1">
    <location>
        <begin position="429"/>
        <end position="443"/>
    </location>
</feature>
<dbReference type="PANTHER" id="PTHR34587:SF2">
    <property type="entry name" value="G-PROTEIN COUPLED RECEPTORS FAMILY 1 PROFILE DOMAIN-CONTAINING PROTEIN"/>
    <property type="match status" value="1"/>
</dbReference>
<evidence type="ECO:0000313" key="4">
    <source>
        <dbReference type="Proteomes" id="UP000027195"/>
    </source>
</evidence>
<name>A0A067N7T8_BOTB1</name>
<evidence type="ECO:0000256" key="1">
    <source>
        <dbReference type="SAM" id="MobiDB-lite"/>
    </source>
</evidence>
<evidence type="ECO:0000256" key="2">
    <source>
        <dbReference type="SAM" id="SignalP"/>
    </source>
</evidence>
<feature type="compositionally biased region" description="Low complexity" evidence="1">
    <location>
        <begin position="44"/>
        <end position="59"/>
    </location>
</feature>
<evidence type="ECO:0000313" key="3">
    <source>
        <dbReference type="EMBL" id="KDQ19806.1"/>
    </source>
</evidence>
<feature type="compositionally biased region" description="Low complexity" evidence="1">
    <location>
        <begin position="444"/>
        <end position="454"/>
    </location>
</feature>
<feature type="compositionally biased region" description="Gly residues" evidence="1">
    <location>
        <begin position="60"/>
        <end position="73"/>
    </location>
</feature>
<dbReference type="InParanoid" id="A0A067N7T8"/>
<organism evidence="3 4">
    <name type="scientific">Botryobasidium botryosum (strain FD-172 SS1)</name>
    <dbReference type="NCBI Taxonomy" id="930990"/>
    <lineage>
        <taxon>Eukaryota</taxon>
        <taxon>Fungi</taxon>
        <taxon>Dikarya</taxon>
        <taxon>Basidiomycota</taxon>
        <taxon>Agaricomycotina</taxon>
        <taxon>Agaricomycetes</taxon>
        <taxon>Cantharellales</taxon>
        <taxon>Botryobasidiaceae</taxon>
        <taxon>Botryobasidium</taxon>
    </lineage>
</organism>
<gene>
    <name evidence="3" type="ORF">BOTBODRAFT_27233</name>
</gene>
<feature type="compositionally biased region" description="Gly residues" evidence="1">
    <location>
        <begin position="399"/>
        <end position="416"/>
    </location>
</feature>
<protein>
    <submittedName>
        <fullName evidence="3">Uncharacterized protein</fullName>
    </submittedName>
</protein>
<reference evidence="4" key="1">
    <citation type="journal article" date="2014" name="Proc. Natl. Acad. Sci. U.S.A.">
        <title>Extensive sampling of basidiomycete genomes demonstrates inadequacy of the white-rot/brown-rot paradigm for wood decay fungi.</title>
        <authorList>
            <person name="Riley R."/>
            <person name="Salamov A.A."/>
            <person name="Brown D.W."/>
            <person name="Nagy L.G."/>
            <person name="Floudas D."/>
            <person name="Held B.W."/>
            <person name="Levasseur A."/>
            <person name="Lombard V."/>
            <person name="Morin E."/>
            <person name="Otillar R."/>
            <person name="Lindquist E.A."/>
            <person name="Sun H."/>
            <person name="LaButti K.M."/>
            <person name="Schmutz J."/>
            <person name="Jabbour D."/>
            <person name="Luo H."/>
            <person name="Baker S.E."/>
            <person name="Pisabarro A.G."/>
            <person name="Walton J.D."/>
            <person name="Blanchette R.A."/>
            <person name="Henrissat B."/>
            <person name="Martin F."/>
            <person name="Cullen D."/>
            <person name="Hibbett D.S."/>
            <person name="Grigoriev I.V."/>
        </authorList>
    </citation>
    <scope>NUCLEOTIDE SEQUENCE [LARGE SCALE GENOMIC DNA]</scope>
    <source>
        <strain evidence="4">FD-172 SS1</strain>
    </source>
</reference>
<accession>A0A067N7T8</accession>
<dbReference type="EMBL" id="KL198018">
    <property type="protein sequence ID" value="KDQ19806.1"/>
    <property type="molecule type" value="Genomic_DNA"/>
</dbReference>
<keyword evidence="4" id="KW-1185">Reference proteome</keyword>
<feature type="region of interest" description="Disordered" evidence="1">
    <location>
        <begin position="35"/>
        <end position="140"/>
    </location>
</feature>
<feature type="region of interest" description="Disordered" evidence="1">
    <location>
        <begin position="327"/>
        <end position="491"/>
    </location>
</feature>
<dbReference type="OrthoDB" id="2336871at2759"/>
<feature type="chain" id="PRO_5001646333" evidence="2">
    <location>
        <begin position="23"/>
        <end position="491"/>
    </location>
</feature>
<dbReference type="InterPro" id="IPR053216">
    <property type="entry name" value="Appressorial_penetr-assoc"/>
</dbReference>
<feature type="compositionally biased region" description="Low complexity" evidence="1">
    <location>
        <begin position="332"/>
        <end position="398"/>
    </location>
</feature>
<dbReference type="PANTHER" id="PTHR34587">
    <property type="entry name" value="VWFA DOMAIN-CONTAINING PROTEIN"/>
    <property type="match status" value="1"/>
</dbReference>
<dbReference type="Proteomes" id="UP000027195">
    <property type="component" value="Unassembled WGS sequence"/>
</dbReference>
<feature type="compositionally biased region" description="Gly residues" evidence="1">
    <location>
        <begin position="455"/>
        <end position="464"/>
    </location>
</feature>
<feature type="compositionally biased region" description="Low complexity" evidence="1">
    <location>
        <begin position="465"/>
        <end position="482"/>
    </location>
</feature>
<dbReference type="AlphaFoldDB" id="A0A067N7T8"/>
<dbReference type="STRING" id="930990.A0A067N7T8"/>
<feature type="compositionally biased region" description="Low complexity" evidence="1">
    <location>
        <begin position="74"/>
        <end position="107"/>
    </location>
</feature>
<proteinExistence type="predicted"/>
<feature type="signal peptide" evidence="2">
    <location>
        <begin position="1"/>
        <end position="22"/>
    </location>
</feature>
<feature type="compositionally biased region" description="Polar residues" evidence="1">
    <location>
        <begin position="108"/>
        <end position="125"/>
    </location>
</feature>
<feature type="compositionally biased region" description="Low complexity" evidence="1">
    <location>
        <begin position="417"/>
        <end position="428"/>
    </location>
</feature>
<keyword evidence="2" id="KW-0732">Signal</keyword>
<sequence length="491" mass="48964">MKLSGALSFVLLALPAIEQVTAATIPGNRGALRRRAGNVVNTANNNKNGGQNGNNNKNGGQNGNTGKNGGQNGNNGNNNGNGNNGNGTSSGNNNNNNGGNNGGNNNNDDPQSSLQLDPSQVQTGLEQDGNGAGADPGQVASLTSSNNFMNFCITQTDVPLTNGQQIKTGSCNPTIMGRIIATDKMPSCKFQSPANLDVIQSNQDFTVNLAVNNMETGNFVNATSNYFAAPAQVNGQGLIVAHSHIVIEKVNSLTDTTVLDPTVFAFFKGLNEPAVNGILSATVTGGLQAGVYRMSSINTASNHQPVLVAVAQHGSLDDMVYFTVSDDPSSVSSGNNGENNNNSGNNNSSSGNNNNNNGTSTGNNGNNNNNKGGAASTTTAAKGSTTTAKASATTAASGGKNGGTGNNTGNNKGGNNTGNKGANGNTGANNGGQTGANQGGNKNGQGNNNAAAGQNKGGNAGQNKGGNAIVVPGKGASNQGGNQNKGGNGRN</sequence>
<dbReference type="HOGENOM" id="CLU_029378_1_3_1"/>